<keyword evidence="3" id="KW-1185">Reference proteome</keyword>
<organism evidence="2 3">
    <name type="scientific">Echria macrotheca</name>
    <dbReference type="NCBI Taxonomy" id="438768"/>
    <lineage>
        <taxon>Eukaryota</taxon>
        <taxon>Fungi</taxon>
        <taxon>Dikarya</taxon>
        <taxon>Ascomycota</taxon>
        <taxon>Pezizomycotina</taxon>
        <taxon>Sordariomycetes</taxon>
        <taxon>Sordariomycetidae</taxon>
        <taxon>Sordariales</taxon>
        <taxon>Schizotheciaceae</taxon>
        <taxon>Echria</taxon>
    </lineage>
</organism>
<protein>
    <submittedName>
        <fullName evidence="2">Heterokaryon incompatibility protein-domain-containing protein</fullName>
    </submittedName>
</protein>
<name>A0AAJ0F8V7_9PEZI</name>
<evidence type="ECO:0000313" key="2">
    <source>
        <dbReference type="EMBL" id="KAK1752519.1"/>
    </source>
</evidence>
<dbReference type="InterPro" id="IPR052895">
    <property type="entry name" value="HetReg/Transcr_Mod"/>
</dbReference>
<dbReference type="EMBL" id="MU839839">
    <property type="protein sequence ID" value="KAK1752519.1"/>
    <property type="molecule type" value="Genomic_DNA"/>
</dbReference>
<dbReference type="PANTHER" id="PTHR24148:SF81">
    <property type="entry name" value="HETEROKARYON INCOMPATIBILITY DOMAIN-CONTAINING PROTEIN"/>
    <property type="match status" value="1"/>
</dbReference>
<dbReference type="Proteomes" id="UP001239445">
    <property type="component" value="Unassembled WGS sequence"/>
</dbReference>
<comment type="caution">
    <text evidence="2">The sequence shown here is derived from an EMBL/GenBank/DDBJ whole genome shotgun (WGS) entry which is preliminary data.</text>
</comment>
<dbReference type="InterPro" id="IPR010730">
    <property type="entry name" value="HET"/>
</dbReference>
<evidence type="ECO:0000313" key="3">
    <source>
        <dbReference type="Proteomes" id="UP001239445"/>
    </source>
</evidence>
<accession>A0AAJ0F8V7</accession>
<dbReference type="PANTHER" id="PTHR24148">
    <property type="entry name" value="ANKYRIN REPEAT DOMAIN-CONTAINING PROTEIN 39 HOMOLOG-RELATED"/>
    <property type="match status" value="1"/>
</dbReference>
<sequence>MSRWHLPNCGNPMVTIQQGTPRCLACRRSPPKEPACSREQSGTFVQPPPDESLGHLNLWWPSTVAYHGAAPTRTSPAPGANAPVGLNRLETTSSTRLVAYHQRLRYNEIRLIHLSPSPFENAPLHFGLATYRDNDYPDYEAISYTWGDDTGDSTPCVPVYIGLFWDVLFQTRNCAAMLRYVRRPDAQRALWVDAICINQADTEEKVMQIPKMGSIYKRCLRVLVYLGEKAAEAPRNRRRRFPKRAPISALVNDRRTLFKMLRSRYFSRLWVIQELVLARHVVFVHEGCEYHAEALSTAQIPFEKTSSPWLSYMARQSILAKDGFVGAITLTGHAACADARDKVFGILGLVEGDQAELFRPDYTLSALHVFVGLFSHCVINSGHVGRVLYNSIGIPGWNTQPSWVPNWGGEEGSLSLRLLHLCALQQSLRRLETLHAVDGLRRLHLYTSWTQEAATAILFLARDSELDKLANPKTDHIFFAGPDVPLLMRKLDDADGNYKIVAPLHSVFLVRHGGWSREPLGLNLFTLLDHHAVESLKTSPPRFTPERELDDPYLEKLDPITKQRRETRIAQRLSKQLFPGATTAEAILPTLQGLLEQRRDNEKVRYKAPSFSRAFDEINKSFLASPLTDDHPQQQRDTEFISFVFQPEAFSDVSRYYCTSLFSTAEDPEGSLRRKEENLYRIQELPHWEWQRRDGEWVSLLDAGTENNNHRVEELTRFMLSTTQRRTTTTAGGGGGAETSPVVRLRTKRSAVEHFLYWYTWETQVLKRLGRSSRRNELQRLYELQGGDAKHLEWRMRRVLNSLRSVVDLDFLPREYAPHEWPVDMIGQLGVDGRLRFVTIF</sequence>
<evidence type="ECO:0000259" key="1">
    <source>
        <dbReference type="Pfam" id="PF06985"/>
    </source>
</evidence>
<dbReference type="Pfam" id="PF06985">
    <property type="entry name" value="HET"/>
    <property type="match status" value="1"/>
</dbReference>
<feature type="domain" description="Heterokaryon incompatibility" evidence="1">
    <location>
        <begin position="139"/>
        <end position="274"/>
    </location>
</feature>
<proteinExistence type="predicted"/>
<gene>
    <name evidence="2" type="ORF">QBC47DRAFT_404844</name>
</gene>
<reference evidence="2" key="1">
    <citation type="submission" date="2023-06" db="EMBL/GenBank/DDBJ databases">
        <title>Genome-scale phylogeny and comparative genomics of the fungal order Sordariales.</title>
        <authorList>
            <consortium name="Lawrence Berkeley National Laboratory"/>
            <person name="Hensen N."/>
            <person name="Bonometti L."/>
            <person name="Westerberg I."/>
            <person name="Brannstrom I.O."/>
            <person name="Guillou S."/>
            <person name="Cros-Aarteil S."/>
            <person name="Calhoun S."/>
            <person name="Haridas S."/>
            <person name="Kuo A."/>
            <person name="Mondo S."/>
            <person name="Pangilinan J."/>
            <person name="Riley R."/>
            <person name="Labutti K."/>
            <person name="Andreopoulos B."/>
            <person name="Lipzen A."/>
            <person name="Chen C."/>
            <person name="Yanf M."/>
            <person name="Daum C."/>
            <person name="Ng V."/>
            <person name="Clum A."/>
            <person name="Steindorff A."/>
            <person name="Ohm R."/>
            <person name="Martin F."/>
            <person name="Silar P."/>
            <person name="Natvig D."/>
            <person name="Lalanne C."/>
            <person name="Gautier V."/>
            <person name="Ament-Velasquez S.L."/>
            <person name="Kruys A."/>
            <person name="Hutchinson M.I."/>
            <person name="Powell A.J."/>
            <person name="Barry K."/>
            <person name="Miller A.N."/>
            <person name="Grigoriev I.V."/>
            <person name="Debuchy R."/>
            <person name="Gladieux P."/>
            <person name="Thoren M.H."/>
            <person name="Johannesson H."/>
        </authorList>
    </citation>
    <scope>NUCLEOTIDE SEQUENCE</scope>
    <source>
        <strain evidence="2">PSN4</strain>
    </source>
</reference>
<dbReference type="AlphaFoldDB" id="A0AAJ0F8V7"/>